<proteinExistence type="predicted"/>
<sequence length="46" mass="4938">MKTPITPQKRYLKTYVLARLENPAGRASAQGKQSITTSGTICTKAG</sequence>
<reference evidence="2 3" key="1">
    <citation type="submission" date="2020-08" db="EMBL/GenBank/DDBJ databases">
        <title>Genomic Encyclopedia of Type Strains, Phase IV (KMG-IV): sequencing the most valuable type-strain genomes for metagenomic binning, comparative biology and taxonomic classification.</title>
        <authorList>
            <person name="Goeker M."/>
        </authorList>
    </citation>
    <scope>NUCLEOTIDE SEQUENCE [LARGE SCALE GENOMIC DNA]</scope>
    <source>
        <strain evidence="2 3">DSM 105074</strain>
    </source>
</reference>
<feature type="region of interest" description="Disordered" evidence="1">
    <location>
        <begin position="23"/>
        <end position="46"/>
    </location>
</feature>
<dbReference type="EMBL" id="JACHGF010000002">
    <property type="protein sequence ID" value="MBB5282972.1"/>
    <property type="molecule type" value="Genomic_DNA"/>
</dbReference>
<evidence type="ECO:0000256" key="1">
    <source>
        <dbReference type="SAM" id="MobiDB-lite"/>
    </source>
</evidence>
<protein>
    <submittedName>
        <fullName evidence="2">Uncharacterized protein</fullName>
    </submittedName>
</protein>
<evidence type="ECO:0000313" key="2">
    <source>
        <dbReference type="EMBL" id="MBB5282972.1"/>
    </source>
</evidence>
<name>A0A840TN52_9BACT</name>
<accession>A0A840TN52</accession>
<comment type="caution">
    <text evidence="2">The sequence shown here is derived from an EMBL/GenBank/DDBJ whole genome shotgun (WGS) entry which is preliminary data.</text>
</comment>
<feature type="compositionally biased region" description="Polar residues" evidence="1">
    <location>
        <begin position="30"/>
        <end position="46"/>
    </location>
</feature>
<gene>
    <name evidence="2" type="ORF">HNQ92_001098</name>
</gene>
<evidence type="ECO:0000313" key="3">
    <source>
        <dbReference type="Proteomes" id="UP000557307"/>
    </source>
</evidence>
<dbReference type="AlphaFoldDB" id="A0A840TN52"/>
<dbReference type="RefSeq" id="WP_184171972.1">
    <property type="nucleotide sequence ID" value="NZ_JACHGF010000002.1"/>
</dbReference>
<keyword evidence="3" id="KW-1185">Reference proteome</keyword>
<dbReference type="Proteomes" id="UP000557307">
    <property type="component" value="Unassembled WGS sequence"/>
</dbReference>
<organism evidence="2 3">
    <name type="scientific">Rhabdobacter roseus</name>
    <dbReference type="NCBI Taxonomy" id="1655419"/>
    <lineage>
        <taxon>Bacteria</taxon>
        <taxon>Pseudomonadati</taxon>
        <taxon>Bacteroidota</taxon>
        <taxon>Cytophagia</taxon>
        <taxon>Cytophagales</taxon>
        <taxon>Cytophagaceae</taxon>
        <taxon>Rhabdobacter</taxon>
    </lineage>
</organism>